<dbReference type="InterPro" id="IPR050090">
    <property type="entry name" value="Tyrosine_recombinase_XerCD"/>
</dbReference>
<dbReference type="SUPFAM" id="SSF56349">
    <property type="entry name" value="DNA breaking-rejoining enzymes"/>
    <property type="match status" value="1"/>
</dbReference>
<evidence type="ECO:0000313" key="8">
    <source>
        <dbReference type="EMBL" id="NGY05351.1"/>
    </source>
</evidence>
<dbReference type="Gene3D" id="1.10.150.130">
    <property type="match status" value="1"/>
</dbReference>
<proteinExistence type="inferred from homology"/>
<dbReference type="PROSITE" id="PS51898">
    <property type="entry name" value="TYR_RECOMBINASE"/>
    <property type="match status" value="1"/>
</dbReference>
<gene>
    <name evidence="8" type="ORF">G7Y85_11270</name>
</gene>
<feature type="domain" description="Core-binding (CB)" evidence="7">
    <location>
        <begin position="59"/>
        <end position="137"/>
    </location>
</feature>
<dbReference type="PROSITE" id="PS51900">
    <property type="entry name" value="CB"/>
    <property type="match status" value="1"/>
</dbReference>
<dbReference type="RefSeq" id="WP_166256661.1">
    <property type="nucleotide sequence ID" value="NZ_JAAMOW010000005.1"/>
</dbReference>
<keyword evidence="4" id="KW-0233">DNA recombination</keyword>
<evidence type="ECO:0000256" key="3">
    <source>
        <dbReference type="ARBA" id="ARBA00023125"/>
    </source>
</evidence>
<dbReference type="Proteomes" id="UP000472676">
    <property type="component" value="Unassembled WGS sequence"/>
</dbReference>
<keyword evidence="9" id="KW-1185">Reference proteome</keyword>
<name>A0A6M2BSZ3_9GAMM</name>
<dbReference type="InterPro" id="IPR002104">
    <property type="entry name" value="Integrase_catalytic"/>
</dbReference>
<dbReference type="AlphaFoldDB" id="A0A6M2BSZ3"/>
<sequence length="353" mass="41867">MSLYKRKDSPFWWVKISRQGHCPLQESTGTANKRQAREYHDRRRAEVWEQHRLGVKPRRKWEEAVLRYLEESADKPGIVTFRFHLRWMQPHLEGMDLTEIDRDVVERIIQTGLREGVTNTTVNRRVQVLRAILRRAAHEWEWLDKVPRFRMLNEPQGRVRFLTRQEAMRLLTELPEHLRAMARFSLATGLRQGNVKRLRWAQVDRERRRAWILAEEAKARRAISVPLNAEAMQVIEEQIGRHPEFVFTFQGEPVTQISTKAWRSAVKRAGIENFRWHDLRHTWASWHAQNGTPMNVLQELGGWRTSEMVQRYAHLSMEHLERYAEQARLSELAIGYDLATLEKETAPKGRLTH</sequence>
<comment type="caution">
    <text evidence="8">The sequence shown here is derived from an EMBL/GenBank/DDBJ whole genome shotgun (WGS) entry which is preliminary data.</text>
</comment>
<dbReference type="InterPro" id="IPR013762">
    <property type="entry name" value="Integrase-like_cat_sf"/>
</dbReference>
<evidence type="ECO:0000313" key="9">
    <source>
        <dbReference type="Proteomes" id="UP000472676"/>
    </source>
</evidence>
<reference evidence="8 9" key="1">
    <citation type="journal article" date="2014" name="Int. J. Syst. Evol. Microbiol.">
        <title>Solimonas terrae sp. nov., isolated from soil.</title>
        <authorList>
            <person name="Kim S.J."/>
            <person name="Moon J.Y."/>
            <person name="Weon H.Y."/>
            <person name="Ahn J.H."/>
            <person name="Chen W.M."/>
            <person name="Kwon S.W."/>
        </authorList>
    </citation>
    <scope>NUCLEOTIDE SEQUENCE [LARGE SCALE GENOMIC DNA]</scope>
    <source>
        <strain evidence="8 9">KIS83-12</strain>
    </source>
</reference>
<dbReference type="GO" id="GO:0015074">
    <property type="term" value="P:DNA integration"/>
    <property type="evidence" value="ECO:0007669"/>
    <property type="project" value="UniProtKB-KW"/>
</dbReference>
<dbReference type="CDD" id="cd00796">
    <property type="entry name" value="INT_Rci_Hp1_C"/>
    <property type="match status" value="1"/>
</dbReference>
<dbReference type="GO" id="GO:0003677">
    <property type="term" value="F:DNA binding"/>
    <property type="evidence" value="ECO:0007669"/>
    <property type="project" value="UniProtKB-UniRule"/>
</dbReference>
<dbReference type="InterPro" id="IPR044068">
    <property type="entry name" value="CB"/>
</dbReference>
<dbReference type="GO" id="GO:0006310">
    <property type="term" value="P:DNA recombination"/>
    <property type="evidence" value="ECO:0007669"/>
    <property type="project" value="UniProtKB-KW"/>
</dbReference>
<comment type="similarity">
    <text evidence="1">Belongs to the 'phage' integrase family.</text>
</comment>
<keyword evidence="3 5" id="KW-0238">DNA-binding</keyword>
<evidence type="ECO:0000259" key="7">
    <source>
        <dbReference type="PROSITE" id="PS51900"/>
    </source>
</evidence>
<dbReference type="Pfam" id="PF00589">
    <property type="entry name" value="Phage_integrase"/>
    <property type="match status" value="1"/>
</dbReference>
<dbReference type="InterPro" id="IPR010998">
    <property type="entry name" value="Integrase_recombinase_N"/>
</dbReference>
<feature type="domain" description="Tyr recombinase" evidence="6">
    <location>
        <begin position="157"/>
        <end position="325"/>
    </location>
</feature>
<dbReference type="EMBL" id="JAAMOW010000005">
    <property type="protein sequence ID" value="NGY05351.1"/>
    <property type="molecule type" value="Genomic_DNA"/>
</dbReference>
<accession>A0A6M2BSZ3</accession>
<dbReference type="PANTHER" id="PTHR30349:SF64">
    <property type="entry name" value="PROPHAGE INTEGRASE INTD-RELATED"/>
    <property type="match status" value="1"/>
</dbReference>
<evidence type="ECO:0000256" key="1">
    <source>
        <dbReference type="ARBA" id="ARBA00008857"/>
    </source>
</evidence>
<dbReference type="Gene3D" id="1.10.443.10">
    <property type="entry name" value="Intergrase catalytic core"/>
    <property type="match status" value="1"/>
</dbReference>
<protein>
    <submittedName>
        <fullName evidence="8">Tyrosine-type recombinase/integrase</fullName>
    </submittedName>
</protein>
<organism evidence="8 9">
    <name type="scientific">Solimonas terrae</name>
    <dbReference type="NCBI Taxonomy" id="1396819"/>
    <lineage>
        <taxon>Bacteria</taxon>
        <taxon>Pseudomonadati</taxon>
        <taxon>Pseudomonadota</taxon>
        <taxon>Gammaproteobacteria</taxon>
        <taxon>Nevskiales</taxon>
        <taxon>Nevskiaceae</taxon>
        <taxon>Solimonas</taxon>
    </lineage>
</organism>
<dbReference type="PANTHER" id="PTHR30349">
    <property type="entry name" value="PHAGE INTEGRASE-RELATED"/>
    <property type="match status" value="1"/>
</dbReference>
<keyword evidence="2" id="KW-0229">DNA integration</keyword>
<evidence type="ECO:0000256" key="5">
    <source>
        <dbReference type="PROSITE-ProRule" id="PRU01248"/>
    </source>
</evidence>
<evidence type="ECO:0000259" key="6">
    <source>
        <dbReference type="PROSITE" id="PS51898"/>
    </source>
</evidence>
<evidence type="ECO:0000256" key="4">
    <source>
        <dbReference type="ARBA" id="ARBA00023172"/>
    </source>
</evidence>
<evidence type="ECO:0000256" key="2">
    <source>
        <dbReference type="ARBA" id="ARBA00022908"/>
    </source>
</evidence>
<dbReference type="InterPro" id="IPR011010">
    <property type="entry name" value="DNA_brk_join_enz"/>
</dbReference>